<dbReference type="EMBL" id="JAENJH010000001">
    <property type="protein sequence ID" value="MBK1783650.1"/>
    <property type="molecule type" value="Genomic_DNA"/>
</dbReference>
<dbReference type="Pfam" id="PF01261">
    <property type="entry name" value="AP_endonuc_2"/>
    <property type="match status" value="1"/>
</dbReference>
<dbReference type="InterPro" id="IPR050417">
    <property type="entry name" value="Sugar_Epim/Isomerase"/>
</dbReference>
<feature type="active site" description="Proton donor/acceptor" evidence="3">
    <location>
        <position position="158"/>
    </location>
</feature>
<feature type="domain" description="Xylose isomerase-like TIM barrel" evidence="4">
    <location>
        <begin position="30"/>
        <end position="270"/>
    </location>
</feature>
<feature type="active site" description="Proton donor/acceptor" evidence="3">
    <location>
        <position position="255"/>
    </location>
</feature>
<name>A0A934QNC1_9PSEU</name>
<dbReference type="SUPFAM" id="SSF51658">
    <property type="entry name" value="Xylose isomerase-like"/>
    <property type="match status" value="1"/>
</dbReference>
<evidence type="ECO:0000256" key="1">
    <source>
        <dbReference type="ARBA" id="ARBA00023235"/>
    </source>
</evidence>
<dbReference type="GO" id="GO:0046487">
    <property type="term" value="P:glyoxylate metabolic process"/>
    <property type="evidence" value="ECO:0007669"/>
    <property type="project" value="TreeGrafter"/>
</dbReference>
<dbReference type="GO" id="GO:0008903">
    <property type="term" value="F:hydroxypyruvate isomerase activity"/>
    <property type="evidence" value="ECO:0007669"/>
    <property type="project" value="TreeGrafter"/>
</dbReference>
<organism evidence="5 6">
    <name type="scientific">Prauserella cavernicola</name>
    <dbReference type="NCBI Taxonomy" id="2800127"/>
    <lineage>
        <taxon>Bacteria</taxon>
        <taxon>Bacillati</taxon>
        <taxon>Actinomycetota</taxon>
        <taxon>Actinomycetes</taxon>
        <taxon>Pseudonocardiales</taxon>
        <taxon>Pseudonocardiaceae</taxon>
        <taxon>Prauserella</taxon>
    </lineage>
</organism>
<sequence>MKEHRVRHHGLDVSANVSILFPELDYLDRFAAARDAGFDAVESWWPFPVGVPPRAGLDAVLAALDGAGLRLTGLNFWAGDMPAGQRGMAIHAERHDELRANIELVGEVAERTGCRHFNLLYGQLAPGQSAEQAAEVAAGVFREATAAVSAFGGTVLLEPLARGLNGDYPITTVAEALAVLDLMDTEGVSLLFDTFHLGHNGEDLVAAATAHVDRIGHVQVADDPGRGEPGSGTLPLDECLDALREAGYSGRVGAEYKPTTPDTRDSFGWLA</sequence>
<reference evidence="5" key="1">
    <citation type="submission" date="2020-12" db="EMBL/GenBank/DDBJ databases">
        <title>Prauserella sp. ASG 168, a novel actinomycete isolated from cave rock.</title>
        <authorList>
            <person name="Suriyachadkun C."/>
        </authorList>
    </citation>
    <scope>NUCLEOTIDE SEQUENCE</scope>
    <source>
        <strain evidence="5">ASG 168</strain>
    </source>
</reference>
<keyword evidence="6" id="KW-1185">Reference proteome</keyword>
<dbReference type="PANTHER" id="PTHR43489">
    <property type="entry name" value="ISOMERASE"/>
    <property type="match status" value="1"/>
</dbReference>
<dbReference type="Proteomes" id="UP000635245">
    <property type="component" value="Unassembled WGS sequence"/>
</dbReference>
<dbReference type="Gene3D" id="3.20.20.150">
    <property type="entry name" value="Divalent-metal-dependent TIM barrel enzymes"/>
    <property type="match status" value="1"/>
</dbReference>
<comment type="caution">
    <text evidence="5">The sequence shown here is derived from an EMBL/GenBank/DDBJ whole genome shotgun (WGS) entry which is preliminary data.</text>
</comment>
<proteinExistence type="inferred from homology"/>
<dbReference type="InterPro" id="IPR013022">
    <property type="entry name" value="Xyl_isomerase-like_TIM-brl"/>
</dbReference>
<keyword evidence="1 2" id="KW-0413">Isomerase</keyword>
<evidence type="ECO:0000313" key="5">
    <source>
        <dbReference type="EMBL" id="MBK1783650.1"/>
    </source>
</evidence>
<dbReference type="PANTHER" id="PTHR43489:SF6">
    <property type="entry name" value="HYDROXYPYRUVATE ISOMERASE-RELATED"/>
    <property type="match status" value="1"/>
</dbReference>
<protein>
    <submittedName>
        <fullName evidence="5">TIM barrel protein</fullName>
    </submittedName>
</protein>
<gene>
    <name evidence="5" type="ORF">JHE00_04865</name>
</gene>
<evidence type="ECO:0000313" key="6">
    <source>
        <dbReference type="Proteomes" id="UP000635245"/>
    </source>
</evidence>
<evidence type="ECO:0000256" key="2">
    <source>
        <dbReference type="PIRNR" id="PIRNR006241"/>
    </source>
</evidence>
<dbReference type="InterPro" id="IPR026040">
    <property type="entry name" value="HyI-like"/>
</dbReference>
<dbReference type="PIRSF" id="PIRSF006241">
    <property type="entry name" value="HyI"/>
    <property type="match status" value="1"/>
</dbReference>
<evidence type="ECO:0000259" key="4">
    <source>
        <dbReference type="Pfam" id="PF01261"/>
    </source>
</evidence>
<dbReference type="InterPro" id="IPR036237">
    <property type="entry name" value="Xyl_isomerase-like_sf"/>
</dbReference>
<dbReference type="AlphaFoldDB" id="A0A934QNC1"/>
<accession>A0A934QNC1</accession>
<comment type="similarity">
    <text evidence="2">Belongs to the hyi family.</text>
</comment>
<evidence type="ECO:0000256" key="3">
    <source>
        <dbReference type="PIRSR" id="PIRSR006241-50"/>
    </source>
</evidence>